<dbReference type="GO" id="GO:0005886">
    <property type="term" value="C:plasma membrane"/>
    <property type="evidence" value="ECO:0007669"/>
    <property type="project" value="TreeGrafter"/>
</dbReference>
<evidence type="ECO:0000256" key="3">
    <source>
        <dbReference type="ARBA" id="ARBA00022989"/>
    </source>
</evidence>
<dbReference type="AlphaFoldDB" id="A0A6J4Q8K7"/>
<evidence type="ECO:0000256" key="2">
    <source>
        <dbReference type="ARBA" id="ARBA00022692"/>
    </source>
</evidence>
<evidence type="ECO:0008006" key="7">
    <source>
        <dbReference type="Google" id="ProtNLM"/>
    </source>
</evidence>
<feature type="transmembrane region" description="Helical" evidence="5">
    <location>
        <begin position="7"/>
        <end position="29"/>
    </location>
</feature>
<organism evidence="6">
    <name type="scientific">uncultured Rubrobacteraceae bacterium</name>
    <dbReference type="NCBI Taxonomy" id="349277"/>
    <lineage>
        <taxon>Bacteria</taxon>
        <taxon>Bacillati</taxon>
        <taxon>Actinomycetota</taxon>
        <taxon>Rubrobacteria</taxon>
        <taxon>Rubrobacterales</taxon>
        <taxon>Rubrobacteraceae</taxon>
        <taxon>environmental samples</taxon>
    </lineage>
</organism>
<dbReference type="EMBL" id="CADCVE010000005">
    <property type="protein sequence ID" value="CAA9437571.1"/>
    <property type="molecule type" value="Genomic_DNA"/>
</dbReference>
<keyword evidence="4 5" id="KW-0472">Membrane</keyword>
<gene>
    <name evidence="6" type="ORF">AVDCRST_MAG28-77</name>
</gene>
<dbReference type="PANTHER" id="PTHR36116">
    <property type="entry name" value="UPF0060 MEMBRANE PROTEIN YNFA"/>
    <property type="match status" value="1"/>
</dbReference>
<evidence type="ECO:0000313" key="6">
    <source>
        <dbReference type="EMBL" id="CAA9437571.1"/>
    </source>
</evidence>
<sequence>MGKSLIVGGLFVLAGLCEIGGGYLVWGWMREQKPLFWGLAGAAILALYGVIAALQPVTSFGRSTPLMAASL</sequence>
<reference evidence="6" key="1">
    <citation type="submission" date="2020-02" db="EMBL/GenBank/DDBJ databases">
        <authorList>
            <person name="Meier V. D."/>
        </authorList>
    </citation>
    <scope>NUCLEOTIDE SEQUENCE</scope>
    <source>
        <strain evidence="6">AVDCRST_MAG28</strain>
    </source>
</reference>
<evidence type="ECO:0000256" key="1">
    <source>
        <dbReference type="ARBA" id="ARBA00022475"/>
    </source>
</evidence>
<keyword evidence="3 5" id="KW-1133">Transmembrane helix</keyword>
<proteinExistence type="predicted"/>
<evidence type="ECO:0000256" key="4">
    <source>
        <dbReference type="ARBA" id="ARBA00023136"/>
    </source>
</evidence>
<keyword evidence="2 5" id="KW-0812">Transmembrane</keyword>
<feature type="transmembrane region" description="Helical" evidence="5">
    <location>
        <begin position="35"/>
        <end position="54"/>
    </location>
</feature>
<protein>
    <recommendedName>
        <fullName evidence="7">YnfA family protein</fullName>
    </recommendedName>
</protein>
<keyword evidence="1" id="KW-1003">Cell membrane</keyword>
<dbReference type="PANTHER" id="PTHR36116:SF1">
    <property type="entry name" value="UPF0060 MEMBRANE PROTEIN YNFA"/>
    <property type="match status" value="1"/>
</dbReference>
<name>A0A6J4Q8K7_9ACTN</name>
<dbReference type="InterPro" id="IPR003844">
    <property type="entry name" value="UPF0060"/>
</dbReference>
<dbReference type="Pfam" id="PF02694">
    <property type="entry name" value="UPF0060"/>
    <property type="match status" value="1"/>
</dbReference>
<evidence type="ECO:0000256" key="5">
    <source>
        <dbReference type="SAM" id="Phobius"/>
    </source>
</evidence>
<accession>A0A6J4Q8K7</accession>